<accession>A0A939JR29</accession>
<dbReference type="AlphaFoldDB" id="A0A939JR29"/>
<reference evidence="3" key="1">
    <citation type="submission" date="2021-03" db="EMBL/GenBank/DDBJ databases">
        <title>Streptomyces strains.</title>
        <authorList>
            <person name="Lund M.B."/>
            <person name="Toerring T."/>
        </authorList>
    </citation>
    <scope>NUCLEOTIDE SEQUENCE</scope>
    <source>
        <strain evidence="3">JCM 4242</strain>
    </source>
</reference>
<keyword evidence="4" id="KW-1185">Reference proteome</keyword>
<dbReference type="EMBL" id="JAFMOF010000002">
    <property type="protein sequence ID" value="MBO0653895.1"/>
    <property type="molecule type" value="Genomic_DNA"/>
</dbReference>
<feature type="region of interest" description="Disordered" evidence="1">
    <location>
        <begin position="209"/>
        <end position="407"/>
    </location>
</feature>
<dbReference type="InterPro" id="IPR046704">
    <property type="entry name" value="DUF6777"/>
</dbReference>
<feature type="compositionally biased region" description="Low complexity" evidence="1">
    <location>
        <begin position="293"/>
        <end position="313"/>
    </location>
</feature>
<dbReference type="PROSITE" id="PS51257">
    <property type="entry name" value="PROKAR_LIPOPROTEIN"/>
    <property type="match status" value="1"/>
</dbReference>
<protein>
    <recommendedName>
        <fullName evidence="2">DUF6777 domain-containing protein</fullName>
    </recommendedName>
</protein>
<comment type="caution">
    <text evidence="3">The sequence shown here is derived from an EMBL/GenBank/DDBJ whole genome shotgun (WGS) entry which is preliminary data.</text>
</comment>
<dbReference type="PRINTS" id="PR01217">
    <property type="entry name" value="PRICHEXTENSN"/>
</dbReference>
<dbReference type="RefSeq" id="WP_207247371.1">
    <property type="nucleotide sequence ID" value="NZ_JAFMOF010000002.1"/>
</dbReference>
<feature type="compositionally biased region" description="Low complexity" evidence="1">
    <location>
        <begin position="327"/>
        <end position="337"/>
    </location>
</feature>
<name>A0A939JR29_9ACTN</name>
<sequence>MQRIRVVALLVTGLLAGAGVVGCGKGDEPKAVKDIALEATGVIAENAFLKSPGVDLSGVRAVPQAGDTTQGDARGAFGGTRKASQCDKARLLTELGRDEVKARAWAEARGIVYERLREHVESLTSVVLLRDTLVRNHNYQGDGKTVEYLSVLQAGIAVLVDEYGQPAVKCNCGNPLKEPGNVDREGSTYKGPRWEGFVNVRVTVVVPRDKDDGPMRKITLVDPRQPDKGFERPAGTDGAKDSQPMTVPTPKPPTAPGGTASPTPSPSGSPSDGTSPSTEPTPSGTPSSGGSGTSRPPSGMPSAPSAPPRTATPSLPPPRTPTGGGASTAPHTPGVRTPVPPPVDRTPAQPAHTTAAAPPERTAAPPARTTAAAPVERSAAPPATSPRERPVAPPAEPPAGTSGAGHT</sequence>
<evidence type="ECO:0000256" key="1">
    <source>
        <dbReference type="SAM" id="MobiDB-lite"/>
    </source>
</evidence>
<evidence type="ECO:0000259" key="2">
    <source>
        <dbReference type="Pfam" id="PF20568"/>
    </source>
</evidence>
<feature type="compositionally biased region" description="Low complexity" evidence="1">
    <location>
        <begin position="256"/>
        <end position="286"/>
    </location>
</feature>
<gene>
    <name evidence="3" type="ORF">J1792_14230</name>
</gene>
<organism evidence="3 4">
    <name type="scientific">Streptomyces triculaminicus</name>
    <dbReference type="NCBI Taxonomy" id="2816232"/>
    <lineage>
        <taxon>Bacteria</taxon>
        <taxon>Bacillati</taxon>
        <taxon>Actinomycetota</taxon>
        <taxon>Actinomycetes</taxon>
        <taxon>Kitasatosporales</taxon>
        <taxon>Streptomycetaceae</taxon>
        <taxon>Streptomyces</taxon>
    </lineage>
</organism>
<dbReference type="Proteomes" id="UP000664781">
    <property type="component" value="Unassembled WGS sequence"/>
</dbReference>
<feature type="compositionally biased region" description="Low complexity" evidence="1">
    <location>
        <begin position="345"/>
        <end position="374"/>
    </location>
</feature>
<evidence type="ECO:0000313" key="3">
    <source>
        <dbReference type="EMBL" id="MBO0653895.1"/>
    </source>
</evidence>
<dbReference type="Pfam" id="PF20568">
    <property type="entry name" value="DUF6777"/>
    <property type="match status" value="1"/>
</dbReference>
<evidence type="ECO:0000313" key="4">
    <source>
        <dbReference type="Proteomes" id="UP000664781"/>
    </source>
</evidence>
<feature type="domain" description="DUF6777" evidence="2">
    <location>
        <begin position="69"/>
        <end position="234"/>
    </location>
</feature>
<proteinExistence type="predicted"/>